<gene>
    <name evidence="1" type="ORF">TetV_032</name>
</gene>
<reference evidence="1" key="1">
    <citation type="journal article" date="2018" name="Virology">
        <title>A giant virus infecting green algae encodes key fermentation genes.</title>
        <authorList>
            <person name="Schvarcz C.R."/>
            <person name="Steward G.F."/>
        </authorList>
    </citation>
    <scope>NUCLEOTIDE SEQUENCE [LARGE SCALE GENOMIC DNA]</scope>
</reference>
<evidence type="ECO:0000313" key="2">
    <source>
        <dbReference type="Proteomes" id="UP000244773"/>
    </source>
</evidence>
<sequence length="128" mass="14817">MRLYTIILLAVTGAAGIAASPYAQYDQIYLKNTCNDVVNMTYVLIYGLDSTWKGMYYREIPPDTTIYIGKTQNRNTYFNTTNTSFEHERIVKKCIDSIKICDWRVLKTDPEFYGNVTFEVCAKNHTEK</sequence>
<evidence type="ECO:0000313" key="1">
    <source>
        <dbReference type="EMBL" id="AUF82124.1"/>
    </source>
</evidence>
<proteinExistence type="predicted"/>
<name>A0A2P0VMK0_9VIRU</name>
<organism evidence="1">
    <name type="scientific">Tetraselmis virus 1</name>
    <dbReference type="NCBI Taxonomy" id="2060617"/>
    <lineage>
        <taxon>Viruses</taxon>
        <taxon>Varidnaviria</taxon>
        <taxon>Bamfordvirae</taxon>
        <taxon>Nucleocytoviricota</taxon>
        <taxon>Megaviricetes</taxon>
        <taxon>Imitervirales</taxon>
        <taxon>Allomimiviridae</taxon>
        <taxon>Oceanusvirus</taxon>
        <taxon>Oceanusvirus kaneohense</taxon>
    </lineage>
</organism>
<protein>
    <submittedName>
        <fullName evidence="1">Uncharacterized protein</fullName>
    </submittedName>
</protein>
<keyword evidence="2" id="KW-1185">Reference proteome</keyword>
<dbReference type="Proteomes" id="UP000244773">
    <property type="component" value="Segment"/>
</dbReference>
<dbReference type="EMBL" id="KY322437">
    <property type="protein sequence ID" value="AUF82124.1"/>
    <property type="molecule type" value="Genomic_DNA"/>
</dbReference>
<accession>A0A2P0VMK0</accession>